<evidence type="ECO:0000256" key="5">
    <source>
        <dbReference type="ARBA" id="ARBA00016895"/>
    </source>
</evidence>
<evidence type="ECO:0000256" key="9">
    <source>
        <dbReference type="ARBA" id="ARBA00022785"/>
    </source>
</evidence>
<evidence type="ECO:0000256" key="11">
    <source>
        <dbReference type="ARBA" id="ARBA00023004"/>
    </source>
</evidence>
<dbReference type="UniPathway" id="UPA00392"/>
<evidence type="ECO:0000256" key="3">
    <source>
        <dbReference type="ARBA" id="ARBA00008207"/>
    </source>
</evidence>
<dbReference type="EC" id="1.17.99.6" evidence="4 17"/>
<evidence type="ECO:0000256" key="6">
    <source>
        <dbReference type="ARBA" id="ARBA00022485"/>
    </source>
</evidence>
<gene>
    <name evidence="17" type="primary">queH</name>
    <name evidence="18" type="ORF">SAMN02745150_00027</name>
</gene>
<sequence>MKKILLQTCCAPCVTTCVEVLRGNLPWEKVLEYKPEFDHIAIYFYNPNIHPYEEYLKRAEQARRYAEIINTEFIIGEYNKKEWREEVRGLEHEPEKGERCTICYAMRLKNAFLYAKDHGFEAVASSLTLSPYKDEKRVNSIGQNLEHETGITYIVSNFKKNNGFKIAKEISKDNCIYCQDYCGCEFSLRDKILRNLQKQNKCS</sequence>
<dbReference type="InterPro" id="IPR003828">
    <property type="entry name" value="QueH"/>
</dbReference>
<comment type="function">
    <text evidence="1 17">Catalyzes the conversion of epoxyqueuosine (oQ) to queuosine (Q), which is a hypermodified base found in the wobble positions of tRNA(Asp), tRNA(Asn), tRNA(His) and tRNA(Tyr).</text>
</comment>
<evidence type="ECO:0000256" key="4">
    <source>
        <dbReference type="ARBA" id="ARBA00012622"/>
    </source>
</evidence>
<keyword evidence="8 17" id="KW-0479">Metal-binding</keyword>
<evidence type="ECO:0000256" key="12">
    <source>
        <dbReference type="ARBA" id="ARBA00023014"/>
    </source>
</evidence>
<dbReference type="GO" id="GO:0051539">
    <property type="term" value="F:4 iron, 4 sulfur cluster binding"/>
    <property type="evidence" value="ECO:0007669"/>
    <property type="project" value="UniProtKB-UniRule"/>
</dbReference>
<keyword evidence="19" id="KW-1185">Reference proteome</keyword>
<keyword evidence="11 17" id="KW-0408">Iron</keyword>
<dbReference type="AlphaFoldDB" id="A0A1I1D208"/>
<evidence type="ECO:0000256" key="2">
    <source>
        <dbReference type="ARBA" id="ARBA00004691"/>
    </source>
</evidence>
<proteinExistence type="inferred from homology"/>
<keyword evidence="10 17" id="KW-0560">Oxidoreductase</keyword>
<dbReference type="PANTHER" id="PTHR36701">
    <property type="entry name" value="EPOXYQUEUOSINE REDUCTASE QUEH"/>
    <property type="match status" value="1"/>
</dbReference>
<dbReference type="Gene3D" id="3.40.50.620">
    <property type="entry name" value="HUPs"/>
    <property type="match status" value="1"/>
</dbReference>
<evidence type="ECO:0000256" key="13">
    <source>
        <dbReference type="ARBA" id="ARBA00023157"/>
    </source>
</evidence>
<dbReference type="Pfam" id="PF02677">
    <property type="entry name" value="QueH"/>
    <property type="match status" value="1"/>
</dbReference>
<dbReference type="GO" id="GO:0052693">
    <property type="term" value="F:epoxyqueuosine reductase activity"/>
    <property type="evidence" value="ECO:0007669"/>
    <property type="project" value="UniProtKB-UniRule"/>
</dbReference>
<evidence type="ECO:0000313" key="18">
    <source>
        <dbReference type="EMBL" id="SFB67138.1"/>
    </source>
</evidence>
<feature type="binding site" evidence="17">
    <location>
        <position position="100"/>
    </location>
    <ligand>
        <name>[4Fe-4S] cluster</name>
        <dbReference type="ChEBI" id="CHEBI:49883"/>
    </ligand>
</feature>
<evidence type="ECO:0000256" key="15">
    <source>
        <dbReference type="ARBA" id="ARBA00031446"/>
    </source>
</evidence>
<keyword evidence="7 17" id="KW-0819">tRNA processing</keyword>
<dbReference type="HAMAP" id="MF_02089">
    <property type="entry name" value="QueH"/>
    <property type="match status" value="1"/>
</dbReference>
<evidence type="ECO:0000256" key="7">
    <source>
        <dbReference type="ARBA" id="ARBA00022694"/>
    </source>
</evidence>
<keyword evidence="12 17" id="KW-0411">Iron-sulfur</keyword>
<comment type="similarity">
    <text evidence="3 17">Belongs to the QueH family.</text>
</comment>
<comment type="pathway">
    <text evidence="2 17">tRNA modification; tRNA-queuosine biosynthesis.</text>
</comment>
<protein>
    <recommendedName>
        <fullName evidence="5 17">Epoxyqueuosine reductase QueH</fullName>
        <ecNumber evidence="4 17">1.17.99.6</ecNumber>
    </recommendedName>
    <alternativeName>
        <fullName evidence="15 17">Queuosine biosynthesis protein QueH</fullName>
    </alternativeName>
</protein>
<evidence type="ECO:0000256" key="1">
    <source>
        <dbReference type="ARBA" id="ARBA00002268"/>
    </source>
</evidence>
<feature type="binding site" evidence="17">
    <location>
        <position position="10"/>
    </location>
    <ligand>
        <name>[4Fe-4S] cluster</name>
        <dbReference type="ChEBI" id="CHEBI:49883"/>
    </ligand>
</feature>
<dbReference type="RefSeq" id="WP_092316885.1">
    <property type="nucleotide sequence ID" value="NZ_FOKY01000001.1"/>
</dbReference>
<evidence type="ECO:0000256" key="17">
    <source>
        <dbReference type="HAMAP-Rule" id="MF_02089"/>
    </source>
</evidence>
<keyword evidence="13 17" id="KW-1015">Disulfide bond</keyword>
<accession>A0A1I1D208</accession>
<dbReference type="InterPro" id="IPR014729">
    <property type="entry name" value="Rossmann-like_a/b/a_fold"/>
</dbReference>
<dbReference type="GO" id="GO:0008616">
    <property type="term" value="P:tRNA queuosine(34) biosynthetic process"/>
    <property type="evidence" value="ECO:0007669"/>
    <property type="project" value="UniProtKB-UniRule"/>
</dbReference>
<evidence type="ECO:0000256" key="16">
    <source>
        <dbReference type="ARBA" id="ARBA00047415"/>
    </source>
</evidence>
<dbReference type="Proteomes" id="UP000240042">
    <property type="component" value="Unassembled WGS sequence"/>
</dbReference>
<feature type="binding site" evidence="17">
    <location>
        <position position="9"/>
    </location>
    <ligand>
        <name>[4Fe-4S] cluster</name>
        <dbReference type="ChEBI" id="CHEBI:49883"/>
    </ligand>
</feature>
<evidence type="ECO:0000256" key="8">
    <source>
        <dbReference type="ARBA" id="ARBA00022723"/>
    </source>
</evidence>
<dbReference type="STRING" id="34097.SAMN02745150_00027"/>
<evidence type="ECO:0000256" key="14">
    <source>
        <dbReference type="ARBA" id="ARBA00023284"/>
    </source>
</evidence>
<feature type="disulfide bond" description="Redox-active" evidence="17">
    <location>
        <begin position="182"/>
        <end position="184"/>
    </location>
</feature>
<dbReference type="EMBL" id="FOKY01000001">
    <property type="protein sequence ID" value="SFB67138.1"/>
    <property type="molecule type" value="Genomic_DNA"/>
</dbReference>
<comment type="catalytic activity">
    <reaction evidence="16 17">
        <text>epoxyqueuosine(34) in tRNA + AH2 = queuosine(34) in tRNA + A + H2O</text>
        <dbReference type="Rhea" id="RHEA:32159"/>
        <dbReference type="Rhea" id="RHEA-COMP:18571"/>
        <dbReference type="Rhea" id="RHEA-COMP:18582"/>
        <dbReference type="ChEBI" id="CHEBI:13193"/>
        <dbReference type="ChEBI" id="CHEBI:15377"/>
        <dbReference type="ChEBI" id="CHEBI:17499"/>
        <dbReference type="ChEBI" id="CHEBI:194431"/>
        <dbReference type="ChEBI" id="CHEBI:194443"/>
        <dbReference type="EC" id="1.17.99.6"/>
    </reaction>
</comment>
<feature type="binding site" evidence="17">
    <location>
        <position position="103"/>
    </location>
    <ligand>
        <name>[4Fe-4S] cluster</name>
        <dbReference type="ChEBI" id="CHEBI:49883"/>
    </ligand>
</feature>
<dbReference type="OrthoDB" id="9801033at2"/>
<keyword evidence="6 17" id="KW-0004">4Fe-4S</keyword>
<name>A0A1I1D208_BREAD</name>
<dbReference type="PANTHER" id="PTHR36701:SF1">
    <property type="entry name" value="EPOXYQUEUOSINE REDUCTASE QUEH"/>
    <property type="match status" value="1"/>
</dbReference>
<keyword evidence="14 17" id="KW-0676">Redox-active center</keyword>
<dbReference type="GO" id="GO:0046872">
    <property type="term" value="F:metal ion binding"/>
    <property type="evidence" value="ECO:0007669"/>
    <property type="project" value="UniProtKB-KW"/>
</dbReference>
<dbReference type="SUPFAM" id="SSF52402">
    <property type="entry name" value="Adenine nucleotide alpha hydrolases-like"/>
    <property type="match status" value="1"/>
</dbReference>
<evidence type="ECO:0000313" key="19">
    <source>
        <dbReference type="Proteomes" id="UP000240042"/>
    </source>
</evidence>
<reference evidence="19" key="1">
    <citation type="submission" date="2016-10" db="EMBL/GenBank/DDBJ databases">
        <authorList>
            <person name="Varghese N."/>
            <person name="Submissions S."/>
        </authorList>
    </citation>
    <scope>NUCLEOTIDE SEQUENCE [LARGE SCALE GENOMIC DNA]</scope>
    <source>
        <strain evidence="19">ATCC 43811</strain>
    </source>
</reference>
<keyword evidence="9 17" id="KW-0671">Queuosine biosynthesis</keyword>
<evidence type="ECO:0000256" key="10">
    <source>
        <dbReference type="ARBA" id="ARBA00023002"/>
    </source>
</evidence>
<organism evidence="18 19">
    <name type="scientific">Brevinema andersonii</name>
    <dbReference type="NCBI Taxonomy" id="34097"/>
    <lineage>
        <taxon>Bacteria</taxon>
        <taxon>Pseudomonadati</taxon>
        <taxon>Spirochaetota</taxon>
        <taxon>Spirochaetia</taxon>
        <taxon>Brevinematales</taxon>
        <taxon>Brevinemataceae</taxon>
        <taxon>Brevinema</taxon>
    </lineage>
</organism>